<reference evidence="3" key="1">
    <citation type="journal article" date="2023" name="Mol. Phylogenet. Evol.">
        <title>Genome-scale phylogeny and comparative genomics of the fungal order Sordariales.</title>
        <authorList>
            <person name="Hensen N."/>
            <person name="Bonometti L."/>
            <person name="Westerberg I."/>
            <person name="Brannstrom I.O."/>
            <person name="Guillou S."/>
            <person name="Cros-Aarteil S."/>
            <person name="Calhoun S."/>
            <person name="Haridas S."/>
            <person name="Kuo A."/>
            <person name="Mondo S."/>
            <person name="Pangilinan J."/>
            <person name="Riley R."/>
            <person name="LaButti K."/>
            <person name="Andreopoulos B."/>
            <person name="Lipzen A."/>
            <person name="Chen C."/>
            <person name="Yan M."/>
            <person name="Daum C."/>
            <person name="Ng V."/>
            <person name="Clum A."/>
            <person name="Steindorff A."/>
            <person name="Ohm R.A."/>
            <person name="Martin F."/>
            <person name="Silar P."/>
            <person name="Natvig D.O."/>
            <person name="Lalanne C."/>
            <person name="Gautier V."/>
            <person name="Ament-Velasquez S.L."/>
            <person name="Kruys A."/>
            <person name="Hutchinson M.I."/>
            <person name="Powell A.J."/>
            <person name="Barry K."/>
            <person name="Miller A.N."/>
            <person name="Grigoriev I.V."/>
            <person name="Debuchy R."/>
            <person name="Gladieux P."/>
            <person name="Hiltunen Thoren M."/>
            <person name="Johannesson H."/>
        </authorList>
    </citation>
    <scope>NUCLEOTIDE SEQUENCE</scope>
    <source>
        <strain evidence="3">PSN309</strain>
    </source>
</reference>
<evidence type="ECO:0000256" key="1">
    <source>
        <dbReference type="SAM" id="Coils"/>
    </source>
</evidence>
<dbReference type="EMBL" id="MU864432">
    <property type="protein sequence ID" value="KAK4186077.1"/>
    <property type="molecule type" value="Genomic_DNA"/>
</dbReference>
<feature type="compositionally biased region" description="Polar residues" evidence="2">
    <location>
        <begin position="242"/>
        <end position="261"/>
    </location>
</feature>
<feature type="compositionally biased region" description="Low complexity" evidence="2">
    <location>
        <begin position="12"/>
        <end position="30"/>
    </location>
</feature>
<evidence type="ECO:0000313" key="3">
    <source>
        <dbReference type="EMBL" id="KAK4186077.1"/>
    </source>
</evidence>
<evidence type="ECO:0000313" key="4">
    <source>
        <dbReference type="Proteomes" id="UP001302126"/>
    </source>
</evidence>
<name>A0AAN6WTC8_9PEZI</name>
<sequence length="478" mass="53112">MSGEEDTEEWEPIPSLSSLSPFSSPALSFLVLGTESAPPDSDGYSHQEINDQDDVASLTHSRTQTPPIKTPTPSPPGTARQSQFLDNQTPSSPTTPIGLGRVGLGLGRMNLSFHSKPPLHHGTPSWLSPGYLDGLADEDKSFSHDADDEDESDEETGWHARNRRVVKIPVSGDEITRDSRDILVERLEDLLKQLSLPEARSTEAGIMGILHAKVDEMERALENRHGPMDRGSRPAMLQLSQSTLTQRSNNESMPDTLSPSASFPPPWLLATPVKPTEVFSESPTQPELAAATNEALEAVVQAARAQDEMTARVAAEAEKLRDDLARVVQRLQERREETEHLHELLIHRAEGAAERILDLEKELSDLEDDLASSESELRHLRLKLRAVETLVHEFIPEDADPDLLQSIENWKADWMLVRNRLLERKRGRKERRKRLRRRSIVDGVHDGDPGGDDRGEESTLTSLGNFSVSVADTLQRGT</sequence>
<dbReference type="Proteomes" id="UP001302126">
    <property type="component" value="Unassembled WGS sequence"/>
</dbReference>
<keyword evidence="4" id="KW-1185">Reference proteome</keyword>
<accession>A0AAN6WTC8</accession>
<feature type="compositionally biased region" description="Acidic residues" evidence="2">
    <location>
        <begin position="146"/>
        <end position="155"/>
    </location>
</feature>
<comment type="caution">
    <text evidence="3">The sequence shown here is derived from an EMBL/GenBank/DDBJ whole genome shotgun (WGS) entry which is preliminary data.</text>
</comment>
<feature type="compositionally biased region" description="Basic and acidic residues" evidence="2">
    <location>
        <begin position="439"/>
        <end position="457"/>
    </location>
</feature>
<gene>
    <name evidence="3" type="ORF">QBC35DRAFT_284627</name>
</gene>
<evidence type="ECO:0000256" key="2">
    <source>
        <dbReference type="SAM" id="MobiDB-lite"/>
    </source>
</evidence>
<feature type="compositionally biased region" description="Polar residues" evidence="2">
    <location>
        <begin position="79"/>
        <end position="95"/>
    </location>
</feature>
<feature type="region of interest" description="Disordered" evidence="2">
    <location>
        <begin position="137"/>
        <end position="157"/>
    </location>
</feature>
<organism evidence="3 4">
    <name type="scientific">Podospora australis</name>
    <dbReference type="NCBI Taxonomy" id="1536484"/>
    <lineage>
        <taxon>Eukaryota</taxon>
        <taxon>Fungi</taxon>
        <taxon>Dikarya</taxon>
        <taxon>Ascomycota</taxon>
        <taxon>Pezizomycotina</taxon>
        <taxon>Sordariomycetes</taxon>
        <taxon>Sordariomycetidae</taxon>
        <taxon>Sordariales</taxon>
        <taxon>Podosporaceae</taxon>
        <taxon>Podospora</taxon>
    </lineage>
</organism>
<feature type="region of interest" description="Disordered" evidence="2">
    <location>
        <begin position="242"/>
        <end position="264"/>
    </location>
</feature>
<protein>
    <submittedName>
        <fullName evidence="3">Uncharacterized protein</fullName>
    </submittedName>
</protein>
<dbReference type="AlphaFoldDB" id="A0AAN6WTC8"/>
<reference evidence="3" key="2">
    <citation type="submission" date="2023-05" db="EMBL/GenBank/DDBJ databases">
        <authorList>
            <consortium name="Lawrence Berkeley National Laboratory"/>
            <person name="Steindorff A."/>
            <person name="Hensen N."/>
            <person name="Bonometti L."/>
            <person name="Westerberg I."/>
            <person name="Brannstrom I.O."/>
            <person name="Guillou S."/>
            <person name="Cros-Aarteil S."/>
            <person name="Calhoun S."/>
            <person name="Haridas S."/>
            <person name="Kuo A."/>
            <person name="Mondo S."/>
            <person name="Pangilinan J."/>
            <person name="Riley R."/>
            <person name="Labutti K."/>
            <person name="Andreopoulos B."/>
            <person name="Lipzen A."/>
            <person name="Chen C."/>
            <person name="Yanf M."/>
            <person name="Daum C."/>
            <person name="Ng V."/>
            <person name="Clum A."/>
            <person name="Ohm R."/>
            <person name="Martin F."/>
            <person name="Silar P."/>
            <person name="Natvig D."/>
            <person name="Lalanne C."/>
            <person name="Gautier V."/>
            <person name="Ament-Velasquez S.L."/>
            <person name="Kruys A."/>
            <person name="Hutchinson M.I."/>
            <person name="Powell A.J."/>
            <person name="Barry K."/>
            <person name="Miller A.N."/>
            <person name="Grigoriev I.V."/>
            <person name="Debuchy R."/>
            <person name="Gladieux P."/>
            <person name="Thoren M.H."/>
            <person name="Johannesson H."/>
        </authorList>
    </citation>
    <scope>NUCLEOTIDE SEQUENCE</scope>
    <source>
        <strain evidence="3">PSN309</strain>
    </source>
</reference>
<feature type="compositionally biased region" description="Acidic residues" evidence="2">
    <location>
        <begin position="1"/>
        <end position="11"/>
    </location>
</feature>
<keyword evidence="1" id="KW-0175">Coiled coil</keyword>
<feature type="coiled-coil region" evidence="1">
    <location>
        <begin position="288"/>
        <end position="390"/>
    </location>
</feature>
<feature type="region of interest" description="Disordered" evidence="2">
    <location>
        <begin position="1"/>
        <end position="101"/>
    </location>
</feature>
<feature type="region of interest" description="Disordered" evidence="2">
    <location>
        <begin position="438"/>
        <end position="464"/>
    </location>
</feature>
<proteinExistence type="predicted"/>